<dbReference type="InterPro" id="IPR013098">
    <property type="entry name" value="Ig_I-set"/>
</dbReference>
<comment type="subcellular location">
    <subcellularLocation>
        <location evidence="1">Secreted</location>
        <location evidence="1">Extracellular space</location>
        <location evidence="1">Extracellular matrix</location>
    </subcellularLocation>
</comment>
<dbReference type="GO" id="GO:0007156">
    <property type="term" value="P:homophilic cell adhesion via plasma membrane adhesion molecules"/>
    <property type="evidence" value="ECO:0007669"/>
    <property type="project" value="TreeGrafter"/>
</dbReference>
<dbReference type="InterPro" id="IPR026823">
    <property type="entry name" value="cEGF"/>
</dbReference>
<feature type="domain" description="EGF-like" evidence="14">
    <location>
        <begin position="3403"/>
        <end position="3438"/>
    </location>
</feature>
<dbReference type="SUPFAM" id="SSF54511">
    <property type="entry name" value="GFP-like"/>
    <property type="match status" value="1"/>
</dbReference>
<feature type="domain" description="EGF-like" evidence="14">
    <location>
        <begin position="3550"/>
        <end position="3589"/>
    </location>
</feature>
<evidence type="ECO:0000256" key="7">
    <source>
        <dbReference type="ARBA" id="ARBA00022737"/>
    </source>
</evidence>
<dbReference type="Proteomes" id="UP001221898">
    <property type="component" value="Unassembled WGS sequence"/>
</dbReference>
<keyword evidence="10" id="KW-0325">Glycoprotein</keyword>
<dbReference type="PROSITE" id="PS50092">
    <property type="entry name" value="TSP1"/>
    <property type="match status" value="1"/>
</dbReference>
<feature type="domain" description="Ig-like" evidence="15">
    <location>
        <begin position="454"/>
        <end position="541"/>
    </location>
</feature>
<dbReference type="InterPro" id="IPR000884">
    <property type="entry name" value="TSP1_rpt"/>
</dbReference>
<dbReference type="FunFam" id="2.10.25.10:FF:000210">
    <property type="entry name" value="Hemicentin 1"/>
    <property type="match status" value="1"/>
</dbReference>
<feature type="domain" description="Ig-like" evidence="15">
    <location>
        <begin position="1681"/>
        <end position="1769"/>
    </location>
</feature>
<feature type="domain" description="Ig-like" evidence="15">
    <location>
        <begin position="1097"/>
        <end position="1184"/>
    </location>
</feature>
<feature type="domain" description="Ig-like" evidence="15">
    <location>
        <begin position="2056"/>
        <end position="2144"/>
    </location>
</feature>
<feature type="domain" description="Ig-like" evidence="15">
    <location>
        <begin position="1497"/>
        <end position="1584"/>
    </location>
</feature>
<dbReference type="Pfam" id="PF07645">
    <property type="entry name" value="EGF_CA"/>
    <property type="match status" value="6"/>
</dbReference>
<proteinExistence type="predicted"/>
<accession>A0AAD7T3R7</accession>
<feature type="domain" description="Ig-like" evidence="15">
    <location>
        <begin position="2581"/>
        <end position="2663"/>
    </location>
</feature>
<feature type="compositionally biased region" description="Basic and acidic residues" evidence="13">
    <location>
        <begin position="581"/>
        <end position="591"/>
    </location>
</feature>
<feature type="domain" description="Ig-like" evidence="15">
    <location>
        <begin position="2492"/>
        <end position="2577"/>
    </location>
</feature>
<dbReference type="InterPro" id="IPR049883">
    <property type="entry name" value="NOTCH1_EGF-like"/>
</dbReference>
<dbReference type="PROSITE" id="PS00010">
    <property type="entry name" value="ASX_HYDROXYL"/>
    <property type="match status" value="5"/>
</dbReference>
<comment type="caution">
    <text evidence="17">The sequence shown here is derived from an EMBL/GenBank/DDBJ whole genome shotgun (WGS) entry which is preliminary data.</text>
</comment>
<dbReference type="Gene3D" id="2.40.155.10">
    <property type="entry name" value="Green fluorescent protein"/>
    <property type="match status" value="1"/>
</dbReference>
<dbReference type="InterPro" id="IPR007110">
    <property type="entry name" value="Ig-like_dom"/>
</dbReference>
<dbReference type="SMART" id="SM00406">
    <property type="entry name" value="IGv"/>
    <property type="match status" value="12"/>
</dbReference>
<feature type="domain" description="Ig-like" evidence="15">
    <location>
        <begin position="637"/>
        <end position="724"/>
    </location>
</feature>
<gene>
    <name evidence="17" type="ORF">AAFF_G00063660</name>
</gene>
<feature type="domain" description="Ig-like" evidence="15">
    <location>
        <begin position="2240"/>
        <end position="2326"/>
    </location>
</feature>
<dbReference type="PROSITE" id="PS51257">
    <property type="entry name" value="PROKAR_LIPOPROTEIN"/>
    <property type="match status" value="1"/>
</dbReference>
<keyword evidence="11" id="KW-0393">Immunoglobulin domain</keyword>
<protein>
    <recommendedName>
        <fullName evidence="19">Hemicentin-2</fullName>
    </recommendedName>
</protein>
<evidence type="ECO:0000256" key="13">
    <source>
        <dbReference type="SAM" id="MobiDB-lite"/>
    </source>
</evidence>
<dbReference type="PROSITE" id="PS01186">
    <property type="entry name" value="EGF_2"/>
    <property type="match status" value="3"/>
</dbReference>
<feature type="region of interest" description="Disordered" evidence="13">
    <location>
        <begin position="576"/>
        <end position="598"/>
    </location>
</feature>
<dbReference type="Gene3D" id="2.10.25.10">
    <property type="entry name" value="Laminin"/>
    <property type="match status" value="8"/>
</dbReference>
<dbReference type="FunFam" id="2.10.25.10:FF:000352">
    <property type="entry name" value="Hemicentin 1"/>
    <property type="match status" value="1"/>
</dbReference>
<reference evidence="17" key="1">
    <citation type="journal article" date="2023" name="Science">
        <title>Genome structures resolve the early diversification of teleost fishes.</title>
        <authorList>
            <person name="Parey E."/>
            <person name="Louis A."/>
            <person name="Montfort J."/>
            <person name="Bouchez O."/>
            <person name="Roques C."/>
            <person name="Iampietro C."/>
            <person name="Lluch J."/>
            <person name="Castinel A."/>
            <person name="Donnadieu C."/>
            <person name="Desvignes T."/>
            <person name="Floi Bucao C."/>
            <person name="Jouanno E."/>
            <person name="Wen M."/>
            <person name="Mejri S."/>
            <person name="Dirks R."/>
            <person name="Jansen H."/>
            <person name="Henkel C."/>
            <person name="Chen W.J."/>
            <person name="Zahm M."/>
            <person name="Cabau C."/>
            <person name="Klopp C."/>
            <person name="Thompson A.W."/>
            <person name="Robinson-Rechavi M."/>
            <person name="Braasch I."/>
            <person name="Lecointre G."/>
            <person name="Bobe J."/>
            <person name="Postlethwait J.H."/>
            <person name="Berthelot C."/>
            <person name="Roest Crollius H."/>
            <person name="Guiguen Y."/>
        </authorList>
    </citation>
    <scope>NUCLEOTIDE SEQUENCE</scope>
    <source>
        <strain evidence="17">NC1722</strain>
    </source>
</reference>
<evidence type="ECO:0000256" key="9">
    <source>
        <dbReference type="ARBA" id="ARBA00023157"/>
    </source>
</evidence>
<keyword evidence="8" id="KW-0106">Calcium</keyword>
<evidence type="ECO:0000313" key="18">
    <source>
        <dbReference type="Proteomes" id="UP001221898"/>
    </source>
</evidence>
<evidence type="ECO:0000256" key="2">
    <source>
        <dbReference type="ARBA" id="ARBA00022525"/>
    </source>
</evidence>
<dbReference type="InterPro" id="IPR003598">
    <property type="entry name" value="Ig_sub2"/>
</dbReference>
<feature type="disulfide bond" evidence="12">
    <location>
        <begin position="3240"/>
        <end position="3250"/>
    </location>
</feature>
<dbReference type="SMART" id="SM00179">
    <property type="entry name" value="EGF_CA"/>
    <property type="match status" value="8"/>
</dbReference>
<dbReference type="FunFam" id="2.60.40.10:FF:001348">
    <property type="entry name" value="Hemicentin 2"/>
    <property type="match status" value="1"/>
</dbReference>
<feature type="domain" description="Ig-like" evidence="15">
    <location>
        <begin position="2424"/>
        <end position="2461"/>
    </location>
</feature>
<dbReference type="InterPro" id="IPR013783">
    <property type="entry name" value="Ig-like_fold"/>
</dbReference>
<dbReference type="PROSITE" id="PS01187">
    <property type="entry name" value="EGF_CA"/>
    <property type="match status" value="5"/>
</dbReference>
<evidence type="ECO:0000259" key="15">
    <source>
        <dbReference type="PROSITE" id="PS50835"/>
    </source>
</evidence>
<dbReference type="InterPro" id="IPR036383">
    <property type="entry name" value="TSP1_rpt_sf"/>
</dbReference>
<dbReference type="InterPro" id="IPR018097">
    <property type="entry name" value="EGF_Ca-bd_CS"/>
</dbReference>
<dbReference type="InterPro" id="IPR000742">
    <property type="entry name" value="EGF"/>
</dbReference>
<dbReference type="FunFam" id="2.60.40.10:FF:000130">
    <property type="entry name" value="Hemicentin 1"/>
    <property type="match status" value="9"/>
</dbReference>
<dbReference type="SMART" id="SM00409">
    <property type="entry name" value="IG"/>
    <property type="match status" value="31"/>
</dbReference>
<dbReference type="SMART" id="SM00209">
    <property type="entry name" value="TSP1"/>
    <property type="match status" value="1"/>
</dbReference>
<evidence type="ECO:0000256" key="5">
    <source>
        <dbReference type="ARBA" id="ARBA00022606"/>
    </source>
</evidence>
<dbReference type="PROSITE" id="PS50835">
    <property type="entry name" value="IG_LIKE"/>
    <property type="match status" value="32"/>
</dbReference>
<dbReference type="SMART" id="SM00181">
    <property type="entry name" value="EGF"/>
    <property type="match status" value="8"/>
</dbReference>
<feature type="domain" description="Ig-like" evidence="15">
    <location>
        <begin position="1325"/>
        <end position="1397"/>
    </location>
</feature>
<feature type="domain" description="Nidogen G2 beta-barrel" evidence="16">
    <location>
        <begin position="3000"/>
        <end position="3222"/>
    </location>
</feature>
<dbReference type="FunFam" id="2.10.25.10:FF:000385">
    <property type="entry name" value="Hemicentin 1"/>
    <property type="match status" value="1"/>
</dbReference>
<feature type="domain" description="Ig-like" evidence="15">
    <location>
        <begin position="909"/>
        <end position="997"/>
    </location>
</feature>
<feature type="domain" description="Ig-like" evidence="15">
    <location>
        <begin position="1"/>
        <end position="81"/>
    </location>
</feature>
<feature type="domain" description="Ig-like" evidence="15">
    <location>
        <begin position="2763"/>
        <end position="2844"/>
    </location>
</feature>
<dbReference type="FunFam" id="2.10.25.10:FF:000010">
    <property type="entry name" value="Pro-epidermal growth factor"/>
    <property type="match status" value="1"/>
</dbReference>
<feature type="domain" description="Ig-like" evidence="15">
    <location>
        <begin position="2146"/>
        <end position="2231"/>
    </location>
</feature>
<dbReference type="Pfam" id="PF12662">
    <property type="entry name" value="cEGF"/>
    <property type="match status" value="1"/>
</dbReference>
<dbReference type="FunFam" id="2.60.40.10:FF:004291">
    <property type="match status" value="1"/>
</dbReference>
<evidence type="ECO:0000256" key="11">
    <source>
        <dbReference type="ARBA" id="ARBA00023319"/>
    </source>
</evidence>
<keyword evidence="9 12" id="KW-1015">Disulfide bond</keyword>
<dbReference type="CDD" id="cd00096">
    <property type="entry name" value="Ig"/>
    <property type="match status" value="9"/>
</dbReference>
<dbReference type="FunFam" id="2.60.40.10:FF:000285">
    <property type="entry name" value="Hemicentin 1"/>
    <property type="match status" value="2"/>
</dbReference>
<dbReference type="GO" id="GO:0005509">
    <property type="term" value="F:calcium ion binding"/>
    <property type="evidence" value="ECO:0007669"/>
    <property type="project" value="InterPro"/>
</dbReference>
<dbReference type="GO" id="GO:0030424">
    <property type="term" value="C:axon"/>
    <property type="evidence" value="ECO:0007669"/>
    <property type="project" value="TreeGrafter"/>
</dbReference>
<dbReference type="SMART" id="SM00408">
    <property type="entry name" value="IGc2"/>
    <property type="match status" value="31"/>
</dbReference>
<dbReference type="InterPro" id="IPR006605">
    <property type="entry name" value="G2_nidogen/fibulin_G2F"/>
</dbReference>
<keyword evidence="3" id="KW-0272">Extracellular matrix</keyword>
<feature type="domain" description="Ig-like" evidence="15">
    <location>
        <begin position="1869"/>
        <end position="1958"/>
    </location>
</feature>
<dbReference type="EMBL" id="JAINUG010000014">
    <property type="protein sequence ID" value="KAJ8413768.1"/>
    <property type="molecule type" value="Genomic_DNA"/>
</dbReference>
<dbReference type="GO" id="GO:0043025">
    <property type="term" value="C:neuronal cell body"/>
    <property type="evidence" value="ECO:0007669"/>
    <property type="project" value="TreeGrafter"/>
</dbReference>
<feature type="domain" description="Ig-like" evidence="15">
    <location>
        <begin position="2331"/>
        <end position="2417"/>
    </location>
</feature>
<dbReference type="InterPro" id="IPR036179">
    <property type="entry name" value="Ig-like_dom_sf"/>
</dbReference>
<dbReference type="PROSITE" id="PS50993">
    <property type="entry name" value="NIDOGEN_G2"/>
    <property type="match status" value="1"/>
</dbReference>
<organism evidence="17 18">
    <name type="scientific">Aldrovandia affinis</name>
    <dbReference type="NCBI Taxonomy" id="143900"/>
    <lineage>
        <taxon>Eukaryota</taxon>
        <taxon>Metazoa</taxon>
        <taxon>Chordata</taxon>
        <taxon>Craniata</taxon>
        <taxon>Vertebrata</taxon>
        <taxon>Euteleostomi</taxon>
        <taxon>Actinopterygii</taxon>
        <taxon>Neopterygii</taxon>
        <taxon>Teleostei</taxon>
        <taxon>Notacanthiformes</taxon>
        <taxon>Halosauridae</taxon>
        <taxon>Aldrovandia</taxon>
    </lineage>
</organism>
<keyword evidence="6" id="KW-0732">Signal</keyword>
<dbReference type="InterPro" id="IPR001881">
    <property type="entry name" value="EGF-like_Ca-bd_dom"/>
</dbReference>
<evidence type="ECO:0000256" key="3">
    <source>
        <dbReference type="ARBA" id="ARBA00022530"/>
    </source>
</evidence>
<dbReference type="FunFam" id="2.60.40.10:FF:000186">
    <property type="entry name" value="Hemicentin 1"/>
    <property type="match status" value="4"/>
</dbReference>
<feature type="domain" description="Ig-like" evidence="15">
    <location>
        <begin position="85"/>
        <end position="168"/>
    </location>
</feature>
<dbReference type="GO" id="GO:0030855">
    <property type="term" value="P:epithelial cell differentiation"/>
    <property type="evidence" value="ECO:0007669"/>
    <property type="project" value="UniProtKB-ARBA"/>
</dbReference>
<evidence type="ECO:0000256" key="4">
    <source>
        <dbReference type="ARBA" id="ARBA00022536"/>
    </source>
</evidence>
<dbReference type="Pfam" id="PF07679">
    <property type="entry name" value="I-set"/>
    <property type="match status" value="22"/>
</dbReference>
<evidence type="ECO:0000256" key="10">
    <source>
        <dbReference type="ARBA" id="ARBA00023180"/>
    </source>
</evidence>
<feature type="domain" description="Ig-like" evidence="15">
    <location>
        <begin position="1189"/>
        <end position="1283"/>
    </location>
</feature>
<evidence type="ECO:0000256" key="6">
    <source>
        <dbReference type="ARBA" id="ARBA00022729"/>
    </source>
</evidence>
<feature type="domain" description="Ig-like" evidence="15">
    <location>
        <begin position="733"/>
        <end position="810"/>
    </location>
</feature>
<evidence type="ECO:0000256" key="1">
    <source>
        <dbReference type="ARBA" id="ARBA00004498"/>
    </source>
</evidence>
<dbReference type="FunFam" id="2.20.100.10:FF:000007">
    <property type="entry name" value="Thrombospondin 1"/>
    <property type="match status" value="1"/>
</dbReference>
<dbReference type="SMART" id="SM00682">
    <property type="entry name" value="G2F"/>
    <property type="match status" value="1"/>
</dbReference>
<feature type="disulfide bond" evidence="12">
    <location>
        <begin position="3554"/>
        <end position="3564"/>
    </location>
</feature>
<dbReference type="Pfam" id="PF13927">
    <property type="entry name" value="Ig_3"/>
    <property type="match status" value="9"/>
</dbReference>
<dbReference type="GO" id="GO:0050808">
    <property type="term" value="P:synapse organization"/>
    <property type="evidence" value="ECO:0007669"/>
    <property type="project" value="TreeGrafter"/>
</dbReference>
<keyword evidence="18" id="KW-1185">Reference proteome</keyword>
<feature type="domain" description="Ig-like" evidence="15">
    <location>
        <begin position="1593"/>
        <end position="1677"/>
    </location>
</feature>
<dbReference type="PANTHER" id="PTHR45080:SF8">
    <property type="entry name" value="IG-LIKE DOMAIN-CONTAINING PROTEIN"/>
    <property type="match status" value="1"/>
</dbReference>
<feature type="domain" description="EGF-like" evidence="14">
    <location>
        <begin position="3236"/>
        <end position="3275"/>
    </location>
</feature>
<dbReference type="GO" id="GO:0008046">
    <property type="term" value="F:axon guidance receptor activity"/>
    <property type="evidence" value="ECO:0007669"/>
    <property type="project" value="TreeGrafter"/>
</dbReference>
<evidence type="ECO:0000256" key="8">
    <source>
        <dbReference type="ARBA" id="ARBA00022837"/>
    </source>
</evidence>
<feature type="domain" description="EGF-like" evidence="14">
    <location>
        <begin position="3446"/>
        <end position="3486"/>
    </location>
</feature>
<feature type="domain" description="Ig-like" evidence="15">
    <location>
        <begin position="815"/>
        <end position="904"/>
    </location>
</feature>
<feature type="domain" description="Ig-like" evidence="15">
    <location>
        <begin position="1774"/>
        <end position="1864"/>
    </location>
</feature>
<dbReference type="CDD" id="cd00054">
    <property type="entry name" value="EGF_CA"/>
    <property type="match status" value="8"/>
</dbReference>
<feature type="domain" description="Ig-like" evidence="15">
    <location>
        <begin position="546"/>
        <end position="632"/>
    </location>
</feature>
<comment type="caution">
    <text evidence="12">Lacks conserved residue(s) required for the propagation of feature annotation.</text>
</comment>
<dbReference type="InterPro" id="IPR003599">
    <property type="entry name" value="Ig_sub"/>
</dbReference>
<evidence type="ECO:0000256" key="12">
    <source>
        <dbReference type="PROSITE-ProRule" id="PRU00076"/>
    </source>
</evidence>
<feature type="domain" description="Ig-like" evidence="15">
    <location>
        <begin position="1963"/>
        <end position="2051"/>
    </location>
</feature>
<feature type="domain" description="Ig-like" evidence="15">
    <location>
        <begin position="1401"/>
        <end position="1492"/>
    </location>
</feature>
<name>A0AAD7T3R7_9TELE</name>
<dbReference type="GO" id="GO:0005886">
    <property type="term" value="C:plasma membrane"/>
    <property type="evidence" value="ECO:0007669"/>
    <property type="project" value="TreeGrafter"/>
</dbReference>
<feature type="domain" description="Ig-like" evidence="15">
    <location>
        <begin position="177"/>
        <end position="260"/>
    </location>
</feature>
<dbReference type="Pfam" id="PF00090">
    <property type="entry name" value="TSP_1"/>
    <property type="match status" value="1"/>
</dbReference>
<dbReference type="SUPFAM" id="SSF57184">
    <property type="entry name" value="Growth factor receptor domain"/>
    <property type="match status" value="2"/>
</dbReference>
<evidence type="ECO:0000259" key="16">
    <source>
        <dbReference type="PROSITE" id="PS50993"/>
    </source>
</evidence>
<evidence type="ECO:0000313" key="17">
    <source>
        <dbReference type="EMBL" id="KAJ8413768.1"/>
    </source>
</evidence>
<evidence type="ECO:0000259" key="14">
    <source>
        <dbReference type="PROSITE" id="PS50026"/>
    </source>
</evidence>
<dbReference type="InterPro" id="IPR050958">
    <property type="entry name" value="Cell_Adh-Cytoskel_Orgn"/>
</dbReference>
<feature type="domain" description="EGF-like" evidence="14">
    <location>
        <begin position="3321"/>
        <end position="3360"/>
    </location>
</feature>
<dbReference type="SUPFAM" id="SSF57196">
    <property type="entry name" value="EGF/Laminin"/>
    <property type="match status" value="3"/>
</dbReference>
<dbReference type="InterPro" id="IPR009030">
    <property type="entry name" value="Growth_fac_rcpt_cys_sf"/>
</dbReference>
<feature type="domain" description="Ig-like" evidence="15">
    <location>
        <begin position="2851"/>
        <end position="2936"/>
    </location>
</feature>
<dbReference type="Gene3D" id="2.60.40.10">
    <property type="entry name" value="Immunoglobulins"/>
    <property type="match status" value="32"/>
</dbReference>
<dbReference type="PROSITE" id="PS50026">
    <property type="entry name" value="EGF_3"/>
    <property type="match status" value="5"/>
</dbReference>
<keyword evidence="4 12" id="KW-0245">EGF-like domain</keyword>
<keyword evidence="2" id="KW-0964">Secreted</keyword>
<dbReference type="PRINTS" id="PR00907">
    <property type="entry name" value="THRMBOMODULN"/>
</dbReference>
<feature type="domain" description="Ig-like" evidence="15">
    <location>
        <begin position="1001"/>
        <end position="1092"/>
    </location>
</feature>
<feature type="domain" description="Ig-like" evidence="15">
    <location>
        <begin position="267"/>
        <end position="351"/>
    </location>
</feature>
<sequence>MPSTVKGFYMQPAVIGCSVESEVPYRLRFTRGGARLGEEKFFQSSAKASWEIPHASIEDEGQYECVAQSSAGQGQAHTQLTVREPPLVLKPPVNVTSPPGGVAVLTCLVEGSFRYNLTWWRDGRALVGRVGRVRVLRNTSLEISGVRPQDSGEFQCVTSNTQGESRAAVWLLVPEAPSVVVTPRTLTFSRGAEVHFSCAASGSPPPQTFWSHGNHFLTSRRRVSVSKHGTLTIRDSAPEDAGNYTCLASNEAGTATQTVSLIYAEPPTISLTRQTVLAVAGGDATLECQATGDPPPVVKWYKGDLQGRALPFVEEDVHRGTLYFGKVQQRDAGEYRCVASSSAGTSSATVILEVGALPQFSETPGDVTANIGENVTLPCVARGFPSPVVTWHGLDGQLIPTRPNRNSGTLQLESGALLIQSVWLDDEGLYTCEAENQFGSIRTEARVTVSGLEPPLLAQGASVLSTVIGQSLTIPCMLLDGIPLPDRHWAHNGKPVHPNSRTFFRSDGSLYIDRAVPEDAGIYVCTAINVAGSMNVSVTLEVHVPPEINPGPFHYVATEGVPITLSCDSSGVPKPTVTWSKGREPLSRDRTSSQVGQEGHLRILSPSEEDAGIYVCTATSPVGYTSQEIQLSVNTKPRIVGRSGREQPVKMEAVVGSEVILPCETEGSPTPLVTWSRDGHPIPPITAWFSVLPSGSLKINDVRLIDSKQYTCSALNPAGNVSLTYNLHVQAKPRIQITPPLLKVVIGQTVTLPCLVQGEPTPEISWFHNGTPLNKGGSIRIQGVSHSDSGTYKCVAKNSAGQDTMETTLDVLEAPFFAKAGNDVMERVANDKVVIPCPVQGSPPPKVRWFKNGLEIHPDQSGLGVFVSQDGSLVIGSTSASHGGDFRCVATNEAGSVERKTRLKINVPPEIQDDGQAANLTVTLQQPLSLGCDAFGTPSPTITWTKDGQPVGDSPGVYLQNGKRLLRIYRVQAEHSGTFSCRASNKAGEATRDYNIVVQAPPVISGSLGVQDLAVVAGQEMEMQCRVSGRPAPKVEWSRDGEVLSRNGDPHVEFLEQGQVMKVKSVRLRDQGLYRCVASNRAGTQMRQFRVTVRAPPAIRGSSESPEVSVVLGFPKVLPCEAEGMPAPSLTWLKDGQPIVSSARLTYTRGGQALHLGRARDDAGRYTCRATNPAGTAHRHYTLRVLVPPQIEADDSTSLGFGSREAKVRINGTLALSCLSKGFPEPTIQWHRDGQLLVGDSHVGLRVDGHILHIDHALLSHEGQYTCVVSNTAGEDKRDFHVTVQVPPVFHRVNNGPAAWGLGEEEEEGGNGGEEMTEWREVVLGHPISLSCESNAIPPPRLSWYRRGRKLSTADGVVLLPGGQVLQIPRVRKEDAGKYTCQAVNEAGEDRMHFQLEVLVPPVIVGQADEFMEEVKAVVNSTVRLACAVSGNPAPAISWLRDGLPLFSGPQLHILEDGKLLEIASVQVADMANYLCVAENKVGAVEKLFSLTVQVPPRVIGKREEEMSVIEGHMVSLLCDVQAYPPPDIIWTKDGQALQFSTGIHILPGGQMLQLPRARVQDAGQYVCTATNPAGEDQKSIQLSVYVPPTLKPRLDSEPEFVTPQVGSLVSLRCEAKGNPEPEVTWYRNGLQLAAGNGLRVEGPMLEIQGVQVADSGIYTCKVSNIAGQVDRTFRLTVHVPPVLNEPLQEALAHTMGSHITLFCEATGVPAPSITWMKDGAPIESSVQWQWSVRGSRLELGPLQLSHAGTYTCVAKNSEGETRKDYSLTVQVLPTILDSGQPSEISAVVGEELTMECRVMGTPKPQLSWLKNGAPLDTTNTQNLHLSPDGGTLRLLGLRPSDSGTYTCLAVSPAGQESKMYTVSVLVPPSIVGDVGSPREVQISQDSVVTLECQAAGNPPPQISWLWNGRPLLLSPRTRLLSADTVLRISPVQLSDSGVYTCVARSRAGLAELSYDVQVQVPPGVNHVEPTEQVTVIQGSLVTLTCEARGVPPPSLSWLKDGQPLSLHRNLLLDGHETRLRLPDVSPTDAGQYSCVASNQAGSSTKTFNLTVLEPPKISVSSSPEDVSVAVNSPLELECAAEGVPPPTLSWLKDGRPLQGGVEVLRDGGLLRIGKVQVEDAGLYTCLASSPAGEDGRNHWVRVQVPPMLLGSSEIRTVSVPTKGHLTLECQANSDPPPTIKWFKDDAKLQLGGRVQVLAGGQFLEIQDVLPEDSGLYSCEVSNIAGSNSLSFTVHVLLPPLIKAGPSVVTTHINQAAVLPCDAEGTPTPSVTWRKDGLPLVPDNSRFTVLPEGSLRVWSAQLSDSGRYYCAASNPAGSDHRGMDLRVFVGPSIRPGPFNVTVTTGLRAALSCETTGIPAPQVSWKRNGTPLNLTNDPGAYRLLSSGSLVITSPSNQDEGYFECTAANEVGEERRVIEVILQVPPSIEDDITTVTAIKMSPVILPCHVLGRPEPKISWTKSGRSWALEEAAIGSYPLSPSCAKHITLTVQEPPVVHPMKEEVKVVLHHGIVLPCNVKGFPRPSLTWQREGVPIATGHRLTVLPSGALQFSRVTLGDAGTYQCLAQNEAGTAVGRTRLVLQVPPVLTAPSLEYTVVVGQPVSLQCGADGQPQPEVSWLKDRRPVATGAHARAFANGTLWIATTQRSDAGLYTCSAKNFAGRASLDIRLIIHIPPMIPVGQSDLSVIQGFQALLPCAAQGLPEPRVSWEKDGTVVAALPGKFTVLRSGELIIERAEPGDAGVFSCLAVNPAGSARQEVRLSVNMRPAFKELPGDVTLNKGQRLSLSCHAQGTPAPTISWTVNNVPFPGPRVDDAGRSMLVIENVTLSEAGTYVCKADNSVGTIRALSFVRVREPPVISGEAHSSQTVPLGGTALLDCMVRGDPTPTLRWLRDGRPLVSSLRLHSMHNGSLAIYSTTSVDSGEYHCVAESEAGMAERTVSLKVQIPGGFSSWGDWGPCSVTCGRGVQERIRLCNNPVPTNGGRPCEGQSVDSRSCQSKLCPGEVPRRARGSLIGMVNEEEFGVAFLEANITDNPEQGTSTLEAHVDDIPASVGPLLRVLVSVFAPIYWTTVLQSGATRNGFSQTQGQFRQESQLEFETGEILRLTHVARGLDAEGVLLVDIVINGFVPQILSGSHIDLQEFDESYVQTGPGQLYAWSSQTHQQGGSPLSVRCNHSLVFEGSQSRQGPLLQLLRISSISGAYSRFTLSLDFQLTVSLLIPDGEGDTCPQGFVLNPALYCADEDECVAQSPCSHSCNNVMGGFSCACPSGFSISPHSNTCQDIDECAQGSHMCHYNQQCVNTVGTYRCQAQCGPGFKPSTVGTSCEDVDECQESSLSPCHQQCLNTLGSFRCACHPGYQLSGFRCLDINECTRNVCPVHQQCRNTEGSYQCFDSCPVGMTKAESGACVDVDECQDGSHMCRYSQVCQNTVGGYGCVCPRGYRSQGVGQPCLDIDECKQVPSPCAHKCRNVPGSFRCMCPPGTTLLGDGRSCAGLERGQASVNGTRVLARLQPQLVSTLGRPVLTRLSIQPEQHGLSHSSRNGCPLGYSRRDGACVDVDECLLRKPCQHECRNTVGSFQCLCPPGYQLLPNGRSCKDIDECTVQGIQCGPNQMCFNTRGGYQCLDTPCPASYQRGGNPGTCFRPCSLDCASGGSPLLLQYKLLTLPLGIPSNHNVVRLSAFSEAGVLQDRTAFTILEQGGDSTGGQPFAIRDEAGRGIIFTVRPLDRPGLVHLRVQATTLSAQGQIAYQSIFIIYISISSYPY</sequence>
<dbReference type="InterPro" id="IPR000152">
    <property type="entry name" value="EGF-type_Asp/Asn_hydroxyl_site"/>
</dbReference>
<keyword evidence="5" id="KW-0716">Sensory transduction</keyword>
<dbReference type="PANTHER" id="PTHR45080">
    <property type="entry name" value="CONTACTIN 5"/>
    <property type="match status" value="1"/>
</dbReference>
<dbReference type="FunFam" id="2.60.40.10:FF:000032">
    <property type="entry name" value="palladin isoform X1"/>
    <property type="match status" value="7"/>
</dbReference>
<dbReference type="SUPFAM" id="SSF48726">
    <property type="entry name" value="Immunoglobulin"/>
    <property type="match status" value="32"/>
</dbReference>
<dbReference type="SUPFAM" id="SSF82895">
    <property type="entry name" value="TSP-1 type 1 repeat"/>
    <property type="match status" value="1"/>
</dbReference>
<dbReference type="Pfam" id="PF07474">
    <property type="entry name" value="G2F"/>
    <property type="match status" value="1"/>
</dbReference>
<evidence type="ECO:0008006" key="19">
    <source>
        <dbReference type="Google" id="ProtNLM"/>
    </source>
</evidence>
<keyword evidence="7" id="KW-0677">Repeat</keyword>
<dbReference type="InterPro" id="IPR013106">
    <property type="entry name" value="Ig_V-set"/>
</dbReference>
<feature type="domain" description="Ig-like" evidence="15">
    <location>
        <begin position="2671"/>
        <end position="2758"/>
    </location>
</feature>
<dbReference type="FunFam" id="2.10.25.10:FF:000038">
    <property type="entry name" value="Fibrillin 2"/>
    <property type="match status" value="2"/>
</dbReference>
<dbReference type="InterPro" id="IPR009017">
    <property type="entry name" value="GFP"/>
</dbReference>
<feature type="domain" description="Ig-like" evidence="15">
    <location>
        <begin position="358"/>
        <end position="448"/>
    </location>
</feature>
<dbReference type="FunFam" id="2.60.40.10:FF:000503">
    <property type="entry name" value="Hemicentin 1"/>
    <property type="match status" value="2"/>
</dbReference>